<feature type="compositionally biased region" description="Acidic residues" evidence="5">
    <location>
        <begin position="2982"/>
        <end position="2991"/>
    </location>
</feature>
<feature type="compositionally biased region" description="Pro residues" evidence="5">
    <location>
        <begin position="2685"/>
        <end position="2697"/>
    </location>
</feature>
<feature type="region of interest" description="Disordered" evidence="5">
    <location>
        <begin position="957"/>
        <end position="1023"/>
    </location>
</feature>
<evidence type="ECO:0000256" key="5">
    <source>
        <dbReference type="SAM" id="MobiDB-lite"/>
    </source>
</evidence>
<feature type="compositionally biased region" description="Basic and acidic residues" evidence="5">
    <location>
        <begin position="2660"/>
        <end position="2671"/>
    </location>
</feature>
<feature type="region of interest" description="Disordered" evidence="5">
    <location>
        <begin position="606"/>
        <end position="659"/>
    </location>
</feature>
<dbReference type="InterPro" id="IPR006572">
    <property type="entry name" value="Znf_DBF"/>
</dbReference>
<dbReference type="GO" id="GO:0008270">
    <property type="term" value="F:zinc ion binding"/>
    <property type="evidence" value="ECO:0007669"/>
    <property type="project" value="UniProtKB-KW"/>
</dbReference>
<feature type="compositionally biased region" description="Basic and acidic residues" evidence="5">
    <location>
        <begin position="2210"/>
        <end position="2226"/>
    </location>
</feature>
<keyword evidence="3" id="KW-0862">Zinc</keyword>
<feature type="compositionally biased region" description="Basic and acidic residues" evidence="5">
    <location>
        <begin position="606"/>
        <end position="623"/>
    </location>
</feature>
<dbReference type="GO" id="GO:0003676">
    <property type="term" value="F:nucleic acid binding"/>
    <property type="evidence" value="ECO:0007669"/>
    <property type="project" value="InterPro"/>
</dbReference>
<feature type="compositionally biased region" description="Low complexity" evidence="5">
    <location>
        <begin position="624"/>
        <end position="636"/>
    </location>
</feature>
<feature type="region of interest" description="Disordered" evidence="5">
    <location>
        <begin position="2076"/>
        <end position="2291"/>
    </location>
</feature>
<feature type="compositionally biased region" description="Basic residues" evidence="5">
    <location>
        <begin position="1470"/>
        <end position="1485"/>
    </location>
</feature>
<feature type="region of interest" description="Disordered" evidence="5">
    <location>
        <begin position="2368"/>
        <end position="2390"/>
    </location>
</feature>
<dbReference type="FunFam" id="6.10.250.3410:FF:000001">
    <property type="entry name" value="Protein DBF4 homolog A"/>
    <property type="match status" value="1"/>
</dbReference>
<organism evidence="7">
    <name type="scientific">Anopheles funestus</name>
    <name type="common">African malaria mosquito</name>
    <dbReference type="NCBI Taxonomy" id="62324"/>
    <lineage>
        <taxon>Eukaryota</taxon>
        <taxon>Metazoa</taxon>
        <taxon>Ecdysozoa</taxon>
        <taxon>Arthropoda</taxon>
        <taxon>Hexapoda</taxon>
        <taxon>Insecta</taxon>
        <taxon>Pterygota</taxon>
        <taxon>Neoptera</taxon>
        <taxon>Endopterygota</taxon>
        <taxon>Diptera</taxon>
        <taxon>Nematocera</taxon>
        <taxon>Culicoidea</taxon>
        <taxon>Culicidae</taxon>
        <taxon>Anophelinae</taxon>
        <taxon>Anopheles</taxon>
    </lineage>
</organism>
<feature type="region of interest" description="Disordered" evidence="5">
    <location>
        <begin position="2657"/>
        <end position="2728"/>
    </location>
</feature>
<feature type="region of interest" description="Disordered" evidence="5">
    <location>
        <begin position="2834"/>
        <end position="3167"/>
    </location>
</feature>
<dbReference type="GO" id="GO:0010571">
    <property type="term" value="P:positive regulation of nuclear cell cycle DNA replication"/>
    <property type="evidence" value="ECO:0007669"/>
    <property type="project" value="TreeGrafter"/>
</dbReference>
<feature type="compositionally biased region" description="Low complexity" evidence="5">
    <location>
        <begin position="1536"/>
        <end position="1549"/>
    </location>
</feature>
<dbReference type="InterPro" id="IPR038545">
    <property type="entry name" value="Znf_DBF_sf"/>
</dbReference>
<dbReference type="EnsemblMetazoa" id="AFUN011220-RA">
    <property type="protein sequence ID" value="AFUN011220-PA"/>
    <property type="gene ID" value="AFUN011220"/>
</dbReference>
<dbReference type="PROSITE" id="PS51265">
    <property type="entry name" value="ZF_DBF4"/>
    <property type="match status" value="1"/>
</dbReference>
<evidence type="ECO:0000256" key="1">
    <source>
        <dbReference type="ARBA" id="ARBA00022723"/>
    </source>
</evidence>
<feature type="compositionally biased region" description="Basic residues" evidence="5">
    <location>
        <begin position="2240"/>
        <end position="2250"/>
    </location>
</feature>
<reference evidence="7" key="1">
    <citation type="submission" date="2020-05" db="UniProtKB">
        <authorList>
            <consortium name="EnsemblMetazoa"/>
        </authorList>
    </citation>
    <scope>IDENTIFICATION</scope>
    <source>
        <strain evidence="7">FUMOZ</strain>
    </source>
</reference>
<feature type="compositionally biased region" description="Basic residues" evidence="5">
    <location>
        <begin position="2890"/>
        <end position="2909"/>
    </location>
</feature>
<feature type="compositionally biased region" description="Polar residues" evidence="5">
    <location>
        <begin position="962"/>
        <end position="971"/>
    </location>
</feature>
<feature type="compositionally biased region" description="Polar residues" evidence="5">
    <location>
        <begin position="2919"/>
        <end position="2928"/>
    </location>
</feature>
<feature type="compositionally biased region" description="Basic and acidic residues" evidence="5">
    <location>
        <begin position="406"/>
        <end position="421"/>
    </location>
</feature>
<keyword evidence="2 4" id="KW-0863">Zinc-finger</keyword>
<proteinExistence type="predicted"/>
<feature type="compositionally biased region" description="Polar residues" evidence="5">
    <location>
        <begin position="1097"/>
        <end position="1106"/>
    </location>
</feature>
<feature type="compositionally biased region" description="Basic and acidic residues" evidence="5">
    <location>
        <begin position="996"/>
        <end position="1023"/>
    </location>
</feature>
<feature type="compositionally biased region" description="Low complexity" evidence="5">
    <location>
        <begin position="1721"/>
        <end position="1731"/>
    </location>
</feature>
<dbReference type="GO" id="GO:0031431">
    <property type="term" value="C:Dbf4-dependent protein kinase complex"/>
    <property type="evidence" value="ECO:0007669"/>
    <property type="project" value="TreeGrafter"/>
</dbReference>
<feature type="compositionally biased region" description="Low complexity" evidence="5">
    <location>
        <begin position="422"/>
        <end position="434"/>
    </location>
</feature>
<feature type="region of interest" description="Disordered" evidence="5">
    <location>
        <begin position="2430"/>
        <end position="2490"/>
    </location>
</feature>
<dbReference type="PANTHER" id="PTHR15375">
    <property type="entry name" value="ACTIVATOR OF S-PHASE KINASE-RELATED"/>
    <property type="match status" value="1"/>
</dbReference>
<feature type="compositionally biased region" description="Basic and acidic residues" evidence="5">
    <location>
        <begin position="2946"/>
        <end position="2962"/>
    </location>
</feature>
<feature type="compositionally biased region" description="Low complexity" evidence="5">
    <location>
        <begin position="1702"/>
        <end position="1712"/>
    </location>
</feature>
<feature type="compositionally biased region" description="Acidic residues" evidence="5">
    <location>
        <begin position="2112"/>
        <end position="2126"/>
    </location>
</feature>
<feature type="compositionally biased region" description="Polar residues" evidence="5">
    <location>
        <begin position="1523"/>
        <end position="1532"/>
    </location>
</feature>
<feature type="region of interest" description="Disordered" evidence="5">
    <location>
        <begin position="385"/>
        <end position="434"/>
    </location>
</feature>
<feature type="compositionally biased region" description="Low complexity" evidence="5">
    <location>
        <begin position="2698"/>
        <end position="2710"/>
    </location>
</feature>
<feature type="region of interest" description="Disordered" evidence="5">
    <location>
        <begin position="1834"/>
        <end position="1867"/>
    </location>
</feature>
<feature type="compositionally biased region" description="Basic and acidic residues" evidence="5">
    <location>
        <begin position="2251"/>
        <end position="2291"/>
    </location>
</feature>
<evidence type="ECO:0000256" key="3">
    <source>
        <dbReference type="ARBA" id="ARBA00022833"/>
    </source>
</evidence>
<feature type="compositionally biased region" description="Basic and acidic residues" evidence="5">
    <location>
        <begin position="3071"/>
        <end position="3100"/>
    </location>
</feature>
<dbReference type="InterPro" id="IPR051590">
    <property type="entry name" value="Replication_Regulatory_Kinase"/>
</dbReference>
<feature type="compositionally biased region" description="Basic residues" evidence="5">
    <location>
        <begin position="2963"/>
        <end position="2972"/>
    </location>
</feature>
<name>A0A182RY47_ANOFN</name>
<feature type="region of interest" description="Disordered" evidence="5">
    <location>
        <begin position="1459"/>
        <end position="1549"/>
    </location>
</feature>
<feature type="compositionally biased region" description="Low complexity" evidence="5">
    <location>
        <begin position="1138"/>
        <end position="1155"/>
    </location>
</feature>
<feature type="compositionally biased region" description="Basic and acidic residues" evidence="5">
    <location>
        <begin position="480"/>
        <end position="495"/>
    </location>
</feature>
<feature type="compositionally biased region" description="Acidic residues" evidence="5">
    <location>
        <begin position="2174"/>
        <end position="2184"/>
    </location>
</feature>
<feature type="region of interest" description="Disordered" evidence="5">
    <location>
        <begin position="758"/>
        <end position="787"/>
    </location>
</feature>
<feature type="region of interest" description="Disordered" evidence="5">
    <location>
        <begin position="1666"/>
        <end position="1731"/>
    </location>
</feature>
<feature type="domain" description="DBF4-type" evidence="6">
    <location>
        <begin position="294"/>
        <end position="343"/>
    </location>
</feature>
<feature type="compositionally biased region" description="Low complexity" evidence="5">
    <location>
        <begin position="7"/>
        <end position="21"/>
    </location>
</feature>
<accession>A0A182RY47</accession>
<feature type="region of interest" description="Disordered" evidence="5">
    <location>
        <begin position="1087"/>
        <end position="1160"/>
    </location>
</feature>
<feature type="region of interest" description="Disordered" evidence="5">
    <location>
        <begin position="507"/>
        <end position="551"/>
    </location>
</feature>
<feature type="compositionally biased region" description="Low complexity" evidence="5">
    <location>
        <begin position="2571"/>
        <end position="2589"/>
    </location>
</feature>
<feature type="compositionally biased region" description="Basic and acidic residues" evidence="5">
    <location>
        <begin position="2466"/>
        <end position="2476"/>
    </location>
</feature>
<feature type="compositionally biased region" description="Acidic residues" evidence="5">
    <location>
        <begin position="3108"/>
        <end position="3156"/>
    </location>
</feature>
<sequence length="3248" mass="353858">MLQRVRQQQQQQQQQTQYSQQPSYGVLHSSPLNPTTSGLTYGSTPTKVSTPSPFQSSSHHKQLPSPSYSPAGAGVGPLGTGTRTAAAPRQNSPVQLVRSWGTLIWSAEYALKFLRKVLASLPNENGSKRSRSGVGSTDVAAGGRQHRHRHHHGSSSTRPSQHVHHLRGPFIKIECLSAPSNYRPVYKEFKRWPVLLRNGKDLAGKKSPFADVNEPTPTPERKQLDERAAGGKGTGLETVVTQATVEGTSTNRMTRKLSSTISNATAARTGSTTTGKNAETVVKKRPQEKPAAAPPRDCGYCEICRIEYDSLAVHVQSESHQAFVQNDDNFVSLDRLLDSFGGGGGGGEGGDDTRLADGYDTEEGAVAVEAFFQQLQNATRVKRVADEEPFERRRVSAHQPKALAKGKQERKERQEEKEQKGQQRTTTSTTTTVTVAVTTTTTAAADELIERQKTPIGDRTIKEEAVAEVKQEQPQTQPTAHEEESNATKDGNEQRLLKCKQKSKRAQVKRKFDGDHSEREQCERLDSALRQRSTAHGSDGDGDKQDSSDCGNTTQELIKLALKSVIASFDCSDSEFLEDVERTLDDSVRLDESGLQCTGDSVKEQQLDKCSHNSKLGESDSNKRAANSSSNNNLTNRDSDSKQQQQQQQQGQRTTRTRACKRQTDVVCAVSRGERRSSRVVLPAAAAVPVSSAFREVTGTLEHLTEASSEGMFGRRSAIHHHPHNQLNHHNHQKHKSTLSALLLKQQQERDQQQHLLDLQEQNQIPKSAGSGPEWEEHEATDSGTVDHAAGMKVLTEFRKQRADDELNPDKTVLLVEPVARSAVIAAPIDVTVANEKLGILESSAVIKPTTVVGNRRKRNPRPAQQEDAMGLKASTIAMNNKHHHHHTHVAHLTDGVGATGGAVGTKTRHATELAATLLECDGLDPKNTKRISLGLRQNPKRANLNEDFTSLLDETLERSKTSNNSASTKRAAQPRVRGPAKGKEQTVTKQQSSKVNDEKPNRGCDEVEEKEQKHETLEHDRLTGVTAGVATSTKRTTGTMVSKKAAALEDIKVRGIRWRAPSPTTRPPVKSPLLYKVIDHQAGEEPISTCEELNERLTTSSSRSATMGPGSHTSRKESSTAVGGGTNTQSASNQPRSSKSSTTGKPSGSSPGKKNGLIVKIRRVRQSELSLLNDEAENFMFPRKDDSSSDEDTDDDRQTSSEGFHAAGGNNFSIDLASSSEGDRGVTTIKKEADRHSEAEQQHVSLSEEKQQQTAGSTGGGSRKRKKATAATATRAASPLGSDHLSSPTTQTSPLKSDDSASVGPVLKRARLEPSGRRKGQKHTADYEKGQDPAGSRMRFPAAPIQPSTTVAVTKVLPVSSNDRLRRRRSQSSASEDKGHEEKHADEAAEAKASDDDEEDVEAEKKEEHKGKRRKGGVRGRRVQRKPDRDEDAAVTSSTAVPLPTILCISCVARSYRGRGRGRGGVAGRRGRRGGVGRGGRRANRLQPGSSSCTCHLLDASRMPPPSSRRRNNESVERAGTPVSQRSTGTRASKTKTTPPNAAAPSSSSALAAAASSIMGSNSMCGSYIKGKEDGMGAVFKWINFRKRCEEIEPYRFAFERVPSLEPWYETFQRQDDGTEKVYEYFGSTGYRKLPYEMGPLPALGQNCCILNYKVIASRKSNRTASLQSSSSVSMEPASPSGSKSKPGSRLSTSEVQNITSSGSGSNSASAVNEPDGKKSSPSSSLSSLPLKKRKLLLQDGAGHAGSSVKADGTTGIIEGTSHSSRIARLIAGGSERPRKSPREHASTLAILSLLQQQQHRKRAGTIKILTSPKKATTATATQTTTLHEQLLHQDADSNGEELSRSCSRASERGSSRAGSSTGGIKFDRPLFPDSSYVNSRTLCLELDAFLSDELKRIAGEGAPSTLDGIVKKELSECIEAEDERELLADGTLVQSKPDCPTHDHPAGEMFELDQELLPPASVVQEGIAIERNGLSVSKRDLLDVLQTVGTEPPLSLKLVQRCETVVKKIVQYDRKERSMLASGTGSGLAISSASPVIGLQLFDSGSSLATCGPGSGVGSVGGSFLKKRINRTGWPTNKRKIGTRTRQQSRFMLPAAKKSLSRESVKKEEPEEGVEEEEIKDEIDDVSRQCVLKSHDDDEDTDVEDDDEAEDGGAGEEEEEDGGEVVVAGRDEPEDDEDDADTIVEQKVEVNPARCMPRKDVAQATINEKTDCIRRKQPDSKQEKQGSMANRAGLRKLVERKRRKRSFGKQHETHKASVSKREHISKVSCKEQTDDGGEQKKEDLEAKDATNRLNAQESLHEQGCEKERHPIAYDSMPTLRAALMRDNSQLQRNMASSMLLPSSPSKSSFLNPSSSAELLERGSLRQSSAGLAPGSLNRGTVPHSTGREAPAVDCESLLCPASSPGSGTGPLLGANCCKYVTKTTTTMTRVDYDGGGNVTSSGLPPLKLKHSREDVSTNNEEEEQQHSHREDNRQKQSGATNRYRGATASSTLVGSAALTATHDSDDKECDSISSRSIFVSDDCDTTSSSTAINPPDDRPPSTGELPSVSTGHANHLHHTEPVVATNAHSSDVTSPSSLPSNPRLLSNARVRRKESSGNEESIPNEAESTHNNELPSENYMLVDKLTKSPRTPSERIRNKMVKNRRVAIRMELATVAKKKQDAAKTHDDVVPPSKRRKSSSLGPPLPPPTVMPLSPPLTTSTSSSSSSSYGADDKAPLSPVGVVTSVRRKTHTDDRIIGEELLQDEQSLQHSSSANSGKVIENSAGIVLTPSKIKTRSSTFGHSPPKRTYGGAKLSSKKLPFVSLIKTTFVPDGGTTDKACTLVNGTQSLCTKNANKSNRRRKSVDKKTGNKSSPSVKKALKKRQEPKQNVTMAKKKQIKPVTGGVGGKRNKKLSARSKQIGARKKLQKPVEDVVSSGHFNNNSGAITNDGLEHQEEEDPLGTANERENSVEQHHTDEERNHRQHHHHTTTRVHDLMEEHLIEEDEEEEELLKRNAVVEEEDEEDLDGVDEEEHYELLELMEVEEQEEEEDEMGDVADEEEEEEDTHQAEEEEEAEEEEDALLTGEDEVAERQQRQQKRQDDEERKLIMADHDYSDQHVDPTLADAEFVEVEELEEDDLESDEEDDLDEEEEAEEEQTEEDEAEDEDDDDEDDVEGNPLTATHPCRVTVAPSALSFGKQQRLKLTFASSSGASSTLAIDSATSTTVAAGTSASTAAKTFTTTANSSSPTKYSPRKLRKPRGRWYRER</sequence>
<keyword evidence="1" id="KW-0479">Metal-binding</keyword>
<dbReference type="GO" id="GO:0043539">
    <property type="term" value="F:protein serine/threonine kinase activator activity"/>
    <property type="evidence" value="ECO:0007669"/>
    <property type="project" value="TreeGrafter"/>
</dbReference>
<feature type="region of interest" description="Disordered" evidence="5">
    <location>
        <begin position="2340"/>
        <end position="2359"/>
    </location>
</feature>
<feature type="region of interest" description="Disordered" evidence="5">
    <location>
        <begin position="1"/>
        <end position="92"/>
    </location>
</feature>
<feature type="region of interest" description="Disordered" evidence="5">
    <location>
        <begin position="203"/>
        <end position="232"/>
    </location>
</feature>
<feature type="compositionally biased region" description="Basic and acidic residues" evidence="5">
    <location>
        <begin position="219"/>
        <end position="229"/>
    </location>
</feature>
<dbReference type="Gene3D" id="6.10.250.3410">
    <property type="entry name" value="DBF zinc finger"/>
    <property type="match status" value="1"/>
</dbReference>
<dbReference type="GO" id="GO:1901987">
    <property type="term" value="P:regulation of cell cycle phase transition"/>
    <property type="evidence" value="ECO:0007669"/>
    <property type="project" value="TreeGrafter"/>
</dbReference>
<feature type="compositionally biased region" description="Basic residues" evidence="5">
    <location>
        <begin position="144"/>
        <end position="153"/>
    </location>
</feature>
<feature type="compositionally biased region" description="Basic and acidic residues" evidence="5">
    <location>
        <begin position="1222"/>
        <end position="1252"/>
    </location>
</feature>
<feature type="compositionally biased region" description="Low complexity" evidence="5">
    <location>
        <begin position="1670"/>
        <end position="1690"/>
    </location>
</feature>
<evidence type="ECO:0000256" key="2">
    <source>
        <dbReference type="ARBA" id="ARBA00022771"/>
    </source>
</evidence>
<feature type="compositionally biased region" description="Acidic residues" evidence="5">
    <location>
        <begin position="2999"/>
        <end position="3070"/>
    </location>
</feature>
<feature type="compositionally biased region" description="Acidic residues" evidence="5">
    <location>
        <begin position="2139"/>
        <end position="2165"/>
    </location>
</feature>
<dbReference type="VEuPathDB" id="VectorBase:AFUN2_005366"/>
<feature type="compositionally biased region" description="Basic and acidic residues" evidence="5">
    <location>
        <begin position="510"/>
        <end position="529"/>
    </location>
</feature>
<dbReference type="EnsemblMetazoa" id="AFUN011220-RB">
    <property type="protein sequence ID" value="AFUN011220-PB"/>
    <property type="gene ID" value="AFUN011220"/>
</dbReference>
<feature type="compositionally biased region" description="Polar residues" evidence="5">
    <location>
        <begin position="1285"/>
        <end position="1296"/>
    </location>
</feature>
<feature type="region of interest" description="Disordered" evidence="5">
    <location>
        <begin position="2568"/>
        <end position="2621"/>
    </location>
</feature>
<feature type="compositionally biased region" description="Polar residues" evidence="5">
    <location>
        <begin position="1128"/>
        <end position="1137"/>
    </location>
</feature>
<feature type="compositionally biased region" description="Polar residues" evidence="5">
    <location>
        <begin position="1211"/>
        <end position="1221"/>
    </location>
</feature>
<dbReference type="STRING" id="62324.A0A182RY47"/>
<feature type="compositionally biased region" description="Low complexity" evidence="5">
    <location>
        <begin position="1270"/>
        <end position="1279"/>
    </location>
</feature>
<feature type="region of interest" description="Disordered" evidence="5">
    <location>
        <begin position="466"/>
        <end position="495"/>
    </location>
</feature>
<feature type="compositionally biased region" description="Basic and acidic residues" evidence="5">
    <location>
        <begin position="2102"/>
        <end position="2111"/>
    </location>
</feature>
<protein>
    <submittedName>
        <fullName evidence="7">DBF4-type domain-containing protein</fullName>
    </submittedName>
</protein>
<feature type="region of interest" description="Disordered" evidence="5">
    <location>
        <begin position="3220"/>
        <end position="3248"/>
    </location>
</feature>
<feature type="compositionally biased region" description="Basic and acidic residues" evidence="5">
    <location>
        <begin position="1376"/>
        <end position="1395"/>
    </location>
</feature>
<feature type="region of interest" description="Disordered" evidence="5">
    <location>
        <begin position="2522"/>
        <end position="2555"/>
    </location>
</feature>
<dbReference type="VEuPathDB" id="VectorBase:AFUN011220"/>
<evidence type="ECO:0000256" key="4">
    <source>
        <dbReference type="PROSITE-ProRule" id="PRU00600"/>
    </source>
</evidence>
<evidence type="ECO:0000313" key="7">
    <source>
        <dbReference type="EnsemblMetazoa" id="AFUN011220-PA"/>
    </source>
</evidence>
<feature type="compositionally biased region" description="Polar residues" evidence="5">
    <location>
        <begin position="30"/>
        <end position="57"/>
    </location>
</feature>
<feature type="compositionally biased region" description="Basic residues" evidence="5">
    <location>
        <begin position="3233"/>
        <end position="3248"/>
    </location>
</feature>
<feature type="region of interest" description="Disordered" evidence="5">
    <location>
        <begin position="1181"/>
        <end position="1439"/>
    </location>
</feature>
<feature type="compositionally biased region" description="Polar residues" evidence="5">
    <location>
        <begin position="1691"/>
        <end position="1701"/>
    </location>
</feature>
<feature type="compositionally biased region" description="Basic residues" evidence="5">
    <location>
        <begin position="1412"/>
        <end position="1425"/>
    </location>
</feature>
<feature type="compositionally biased region" description="Low complexity" evidence="5">
    <location>
        <begin position="2340"/>
        <end position="2357"/>
    </location>
</feature>
<evidence type="ECO:0000259" key="6">
    <source>
        <dbReference type="PROSITE" id="PS51265"/>
    </source>
</evidence>
<feature type="compositionally biased region" description="Low complexity" evidence="5">
    <location>
        <begin position="643"/>
        <end position="654"/>
    </location>
</feature>
<dbReference type="SMART" id="SM00586">
    <property type="entry name" value="ZnF_DBF"/>
    <property type="match status" value="1"/>
</dbReference>
<feature type="compositionally biased region" description="Basic and acidic residues" evidence="5">
    <location>
        <begin position="538"/>
        <end position="547"/>
    </location>
</feature>
<feature type="compositionally biased region" description="Basic and acidic residues" evidence="5">
    <location>
        <begin position="385"/>
        <end position="394"/>
    </location>
</feature>
<feature type="region of interest" description="Disordered" evidence="5">
    <location>
        <begin position="123"/>
        <end position="163"/>
    </location>
</feature>
<dbReference type="PANTHER" id="PTHR15375:SF26">
    <property type="entry name" value="PROTEIN CHIFFON"/>
    <property type="match status" value="1"/>
</dbReference>
<dbReference type="Pfam" id="PF07535">
    <property type="entry name" value="zf-DBF"/>
    <property type="match status" value="1"/>
</dbReference>